<keyword evidence="9" id="KW-1185">Reference proteome</keyword>
<dbReference type="STRING" id="61424.A0A2T9YC18"/>
<dbReference type="GO" id="GO:0030130">
    <property type="term" value="C:clathrin coat of trans-Golgi network vesicle"/>
    <property type="evidence" value="ECO:0007669"/>
    <property type="project" value="InterPro"/>
</dbReference>
<keyword evidence="4 6" id="KW-0168">Coated pit</keyword>
<comment type="caution">
    <text evidence="8">The sequence shown here is derived from an EMBL/GenBank/DDBJ whole genome shotgun (WGS) entry which is preliminary data.</text>
</comment>
<feature type="coiled-coil region" evidence="7">
    <location>
        <begin position="108"/>
        <end position="135"/>
    </location>
</feature>
<dbReference type="GO" id="GO:0005198">
    <property type="term" value="F:structural molecule activity"/>
    <property type="evidence" value="ECO:0007669"/>
    <property type="project" value="InterPro"/>
</dbReference>
<sequence>MADEHEQHILNLERELLGEDATMFQSPQVADDSNFGDFEQAQSNTGLGDVSMLDSSVLSPSSPFQTQNLTESFKNLSSPSQNAEKIKYLPETYEKQQNSEFLKDSISKEKHEENLQRSEEELNQFYDKYNEDKDQKMIENEANQEGEYQYITSGTIWEQVNRQIDLVNKALQAQNTGSFKAQTPALGESIFSSQNKPESFDSNNIYKNERMLDLINEYSNDPDAPKVN</sequence>
<evidence type="ECO:0000256" key="7">
    <source>
        <dbReference type="SAM" id="Coils"/>
    </source>
</evidence>
<evidence type="ECO:0000256" key="5">
    <source>
        <dbReference type="ARBA" id="ARBA00023329"/>
    </source>
</evidence>
<proteinExistence type="inferred from homology"/>
<dbReference type="EMBL" id="MBFT01000519">
    <property type="protein sequence ID" value="PVU89844.1"/>
    <property type="molecule type" value="Genomic_DNA"/>
</dbReference>
<keyword evidence="5 6" id="KW-0968">Cytoplasmic vesicle</keyword>
<dbReference type="AlphaFoldDB" id="A0A2T9YC18"/>
<evidence type="ECO:0000256" key="4">
    <source>
        <dbReference type="ARBA" id="ARBA00023176"/>
    </source>
</evidence>
<evidence type="ECO:0000256" key="3">
    <source>
        <dbReference type="ARBA" id="ARBA00023136"/>
    </source>
</evidence>
<gene>
    <name evidence="8" type="ORF">BB559_004907</name>
</gene>
<dbReference type="InterPro" id="IPR000996">
    <property type="entry name" value="Clathrin_L-chain"/>
</dbReference>
<comment type="similarity">
    <text evidence="2 6">Belongs to the clathrin light chain family.</text>
</comment>
<keyword evidence="3 6" id="KW-0472">Membrane</keyword>
<evidence type="ECO:0000256" key="6">
    <source>
        <dbReference type="RuleBase" id="RU363137"/>
    </source>
</evidence>
<comment type="subcellular location">
    <subcellularLocation>
        <location evidence="1 6">Cytoplasmic vesicle membrane</location>
        <topology evidence="1 6">Peripheral membrane protein</topology>
        <orientation evidence="1 6">Cytoplasmic side</orientation>
    </subcellularLocation>
    <subcellularLocation>
        <location evidence="6">Membrane</location>
        <location evidence="6">Coated pit</location>
        <topology evidence="6">Peripheral membrane protein</topology>
        <orientation evidence="6">Cytoplasmic side</orientation>
    </subcellularLocation>
    <text evidence="6">Cytoplasmic face of coated pits and vesicles.</text>
</comment>
<reference evidence="8 9" key="1">
    <citation type="journal article" date="2018" name="MBio">
        <title>Comparative Genomics Reveals the Core Gene Toolbox for the Fungus-Insect Symbiosis.</title>
        <authorList>
            <person name="Wang Y."/>
            <person name="Stata M."/>
            <person name="Wang W."/>
            <person name="Stajich J.E."/>
            <person name="White M.M."/>
            <person name="Moncalvo J.M."/>
        </authorList>
    </citation>
    <scope>NUCLEOTIDE SEQUENCE [LARGE SCALE GENOMIC DNA]</scope>
    <source>
        <strain evidence="8 9">AUS-77-4</strain>
    </source>
</reference>
<keyword evidence="7" id="KW-0175">Coiled coil</keyword>
<evidence type="ECO:0000256" key="2">
    <source>
        <dbReference type="ARBA" id="ARBA00005263"/>
    </source>
</evidence>
<dbReference type="OrthoDB" id="5555443at2759"/>
<dbReference type="GO" id="GO:0030132">
    <property type="term" value="C:clathrin coat of coated pit"/>
    <property type="evidence" value="ECO:0007669"/>
    <property type="project" value="InterPro"/>
</dbReference>
<evidence type="ECO:0000256" key="1">
    <source>
        <dbReference type="ARBA" id="ARBA00004180"/>
    </source>
</evidence>
<dbReference type="Proteomes" id="UP000245699">
    <property type="component" value="Unassembled WGS sequence"/>
</dbReference>
<dbReference type="GO" id="GO:0016192">
    <property type="term" value="P:vesicle-mediated transport"/>
    <property type="evidence" value="ECO:0007669"/>
    <property type="project" value="InterPro"/>
</dbReference>
<evidence type="ECO:0000313" key="8">
    <source>
        <dbReference type="EMBL" id="PVU89844.1"/>
    </source>
</evidence>
<protein>
    <recommendedName>
        <fullName evidence="6">Clathrin light chain</fullName>
    </recommendedName>
</protein>
<dbReference type="GO" id="GO:0006886">
    <property type="term" value="P:intracellular protein transport"/>
    <property type="evidence" value="ECO:0007669"/>
    <property type="project" value="InterPro"/>
</dbReference>
<accession>A0A2T9YC18</accession>
<dbReference type="Pfam" id="PF01086">
    <property type="entry name" value="Clathrin_lg_ch"/>
    <property type="match status" value="1"/>
</dbReference>
<organism evidence="8 9">
    <name type="scientific">Furculomyces boomerangus</name>
    <dbReference type="NCBI Taxonomy" id="61424"/>
    <lineage>
        <taxon>Eukaryota</taxon>
        <taxon>Fungi</taxon>
        <taxon>Fungi incertae sedis</taxon>
        <taxon>Zoopagomycota</taxon>
        <taxon>Kickxellomycotina</taxon>
        <taxon>Harpellomycetes</taxon>
        <taxon>Harpellales</taxon>
        <taxon>Harpellaceae</taxon>
        <taxon>Furculomyces</taxon>
    </lineage>
</organism>
<name>A0A2T9YC18_9FUNG</name>
<comment type="function">
    <text evidence="6">Clathrin is the major protein of the polyhedral coat of coated pits and vesicles.</text>
</comment>
<evidence type="ECO:0000313" key="9">
    <source>
        <dbReference type="Proteomes" id="UP000245699"/>
    </source>
</evidence>